<sequence length="52" mass="5815">MFAPSQDGFEKMHNKPMKSNMDFPQFSGHASITPQEEKYDAGNDHGEENSAV</sequence>
<keyword evidence="3" id="KW-1185">Reference proteome</keyword>
<proteinExistence type="predicted"/>
<evidence type="ECO:0000313" key="2">
    <source>
        <dbReference type="EMBL" id="SFK30859.1"/>
    </source>
</evidence>
<organism evidence="2 3">
    <name type="scientific">Marinobacter persicus</name>
    <dbReference type="NCBI Taxonomy" id="930118"/>
    <lineage>
        <taxon>Bacteria</taxon>
        <taxon>Pseudomonadati</taxon>
        <taxon>Pseudomonadota</taxon>
        <taxon>Gammaproteobacteria</taxon>
        <taxon>Pseudomonadales</taxon>
        <taxon>Marinobacteraceae</taxon>
        <taxon>Marinobacter</taxon>
    </lineage>
</organism>
<evidence type="ECO:0000256" key="1">
    <source>
        <dbReference type="SAM" id="MobiDB-lite"/>
    </source>
</evidence>
<dbReference type="EMBL" id="FOSC01000022">
    <property type="protein sequence ID" value="SFK30859.1"/>
    <property type="molecule type" value="Genomic_DNA"/>
</dbReference>
<feature type="compositionally biased region" description="Basic and acidic residues" evidence="1">
    <location>
        <begin position="35"/>
        <end position="52"/>
    </location>
</feature>
<dbReference type="Proteomes" id="UP000199445">
    <property type="component" value="Unassembled WGS sequence"/>
</dbReference>
<reference evidence="2 3" key="1">
    <citation type="submission" date="2016-10" db="EMBL/GenBank/DDBJ databases">
        <authorList>
            <person name="de Groot N.N."/>
        </authorList>
    </citation>
    <scope>NUCLEOTIDE SEQUENCE [LARGE SCALE GENOMIC DNA]</scope>
    <source>
        <strain evidence="2 3">IBRC-M 10445</strain>
    </source>
</reference>
<dbReference type="AlphaFoldDB" id="A0A1I3YHM0"/>
<feature type="region of interest" description="Disordered" evidence="1">
    <location>
        <begin position="1"/>
        <end position="52"/>
    </location>
</feature>
<feature type="non-terminal residue" evidence="2">
    <location>
        <position position="52"/>
    </location>
</feature>
<name>A0A1I3YHM0_9GAMM</name>
<accession>A0A1I3YHM0</accession>
<evidence type="ECO:0000313" key="3">
    <source>
        <dbReference type="Proteomes" id="UP000199445"/>
    </source>
</evidence>
<gene>
    <name evidence="2" type="ORF">SAMN05216429_1221</name>
</gene>
<protein>
    <submittedName>
        <fullName evidence="2">Uncharacterized protein</fullName>
    </submittedName>
</protein>